<evidence type="ECO:0000259" key="2">
    <source>
        <dbReference type="Pfam" id="PF17919"/>
    </source>
</evidence>
<reference evidence="3" key="2">
    <citation type="submission" date="2019-01" db="UniProtKB">
        <authorList>
            <consortium name="EnsemblPlants"/>
        </authorList>
    </citation>
    <scope>IDENTIFICATION</scope>
    <source>
        <strain evidence="3">cv. Heinz 1706</strain>
    </source>
</reference>
<dbReference type="Pfam" id="PF17919">
    <property type="entry name" value="RT_RNaseH_2"/>
    <property type="match status" value="1"/>
</dbReference>
<dbReference type="Gene3D" id="3.10.10.10">
    <property type="entry name" value="HIV Type 1 Reverse Transcriptase, subunit A, domain 1"/>
    <property type="match status" value="1"/>
</dbReference>
<dbReference type="GO" id="GO:0003824">
    <property type="term" value="F:catalytic activity"/>
    <property type="evidence" value="ECO:0007669"/>
    <property type="project" value="UniProtKB-KW"/>
</dbReference>
<dbReference type="PANTHER" id="PTHR37984">
    <property type="entry name" value="PROTEIN CBG26694"/>
    <property type="match status" value="1"/>
</dbReference>
<proteinExistence type="predicted"/>
<evidence type="ECO:0000256" key="1">
    <source>
        <dbReference type="ARBA" id="ARBA00023268"/>
    </source>
</evidence>
<organism evidence="3">
    <name type="scientific">Solanum lycopersicum</name>
    <name type="common">Tomato</name>
    <name type="synonym">Lycopersicon esculentum</name>
    <dbReference type="NCBI Taxonomy" id="4081"/>
    <lineage>
        <taxon>Eukaryota</taxon>
        <taxon>Viridiplantae</taxon>
        <taxon>Streptophyta</taxon>
        <taxon>Embryophyta</taxon>
        <taxon>Tracheophyta</taxon>
        <taxon>Spermatophyta</taxon>
        <taxon>Magnoliopsida</taxon>
        <taxon>eudicotyledons</taxon>
        <taxon>Gunneridae</taxon>
        <taxon>Pentapetalae</taxon>
        <taxon>asterids</taxon>
        <taxon>lamiids</taxon>
        <taxon>Solanales</taxon>
        <taxon>Solanaceae</taxon>
        <taxon>Solanoideae</taxon>
        <taxon>Solaneae</taxon>
        <taxon>Solanum</taxon>
        <taxon>Solanum subgen. Lycopersicon</taxon>
    </lineage>
</organism>
<dbReference type="PANTHER" id="PTHR37984:SF5">
    <property type="entry name" value="PROTEIN NYNRIN-LIKE"/>
    <property type="match status" value="1"/>
</dbReference>
<evidence type="ECO:0000313" key="3">
    <source>
        <dbReference type="EnsemblPlants" id="Solyc06g033786.1.1"/>
    </source>
</evidence>
<protein>
    <recommendedName>
        <fullName evidence="2">Reverse transcriptase/retrotransposon-derived protein RNase H-like domain-containing protein</fullName>
    </recommendedName>
</protein>
<name>A0A3Q7GTG6_SOLLC</name>
<dbReference type="EnsemblPlants" id="Solyc06g033786.1.1">
    <property type="protein sequence ID" value="Solyc06g033786.1.1"/>
    <property type="gene ID" value="Solyc06g033786.1"/>
</dbReference>
<accession>A0A3Q7GTG6</accession>
<evidence type="ECO:0000313" key="4">
    <source>
        <dbReference type="Proteomes" id="UP000004994"/>
    </source>
</evidence>
<dbReference type="InParanoid" id="A0A3Q7GTG6"/>
<reference evidence="3" key="1">
    <citation type="journal article" date="2012" name="Nature">
        <title>The tomato genome sequence provides insights into fleshy fruit evolution.</title>
        <authorList>
            <consortium name="Tomato Genome Consortium"/>
        </authorList>
    </citation>
    <scope>NUCLEOTIDE SEQUENCE [LARGE SCALE GENOMIC DNA]</scope>
    <source>
        <strain evidence="3">cv. Heinz 1706</strain>
    </source>
</reference>
<dbReference type="CDD" id="cd01647">
    <property type="entry name" value="RT_LTR"/>
    <property type="match status" value="1"/>
</dbReference>
<dbReference type="SUPFAM" id="SSF56672">
    <property type="entry name" value="DNA/RNA polymerases"/>
    <property type="match status" value="1"/>
</dbReference>
<keyword evidence="4" id="KW-1185">Reference proteome</keyword>
<dbReference type="InterPro" id="IPR050951">
    <property type="entry name" value="Retrovirus_Pol_polyprotein"/>
</dbReference>
<dbReference type="InterPro" id="IPR041577">
    <property type="entry name" value="RT_RNaseH_2"/>
</dbReference>
<feature type="domain" description="Reverse transcriptase/retrotransposon-derived protein RNase H-like" evidence="2">
    <location>
        <begin position="102"/>
        <end position="191"/>
    </location>
</feature>
<dbReference type="Gene3D" id="3.10.20.370">
    <property type="match status" value="1"/>
</dbReference>
<dbReference type="Proteomes" id="UP000004994">
    <property type="component" value="Chromosome 6"/>
</dbReference>
<dbReference type="AlphaFoldDB" id="A0A3Q7GTG6"/>
<dbReference type="OMA" id="TAFCTHE"/>
<dbReference type="InterPro" id="IPR043502">
    <property type="entry name" value="DNA/RNA_pol_sf"/>
</dbReference>
<dbReference type="InterPro" id="IPR043128">
    <property type="entry name" value="Rev_trsase/Diguanyl_cyclase"/>
</dbReference>
<dbReference type="Gramene" id="Solyc06g033786.1.1">
    <property type="protein sequence ID" value="Solyc06g033786.1.1"/>
    <property type="gene ID" value="Solyc06g033786.1"/>
</dbReference>
<sequence length="204" mass="23568">MLGSGIIQASQSPYSSPALLVKKEDGTWRFCVNYRGFNDLTIKDKYPKPIVDDFWDELHGAIFSKVDLRAGYHQIRMKIEDVHKMAFWTHMGHYEFRSVDVETAFEALKIAMTTTPVLALPDYTQEFVVDTDASHGGIGVVLIHQGRPIAFFSKVLAPKHRGKSIYAKEYMALLNAVDKWRQYLQFKHFMVKTDHHSLKYRLEQ</sequence>
<dbReference type="Gene3D" id="3.30.70.270">
    <property type="match status" value="1"/>
</dbReference>
<keyword evidence="1" id="KW-0511">Multifunctional enzyme</keyword>
<dbReference type="STRING" id="4081.A0A3Q7GTG6"/>